<dbReference type="Gene3D" id="2.40.160.90">
    <property type="match status" value="1"/>
</dbReference>
<protein>
    <submittedName>
        <fullName evidence="4">FecR family protein</fullName>
    </submittedName>
</protein>
<dbReference type="OrthoDB" id="7028389at2"/>
<dbReference type="PANTHER" id="PTHR38731">
    <property type="entry name" value="LIPL45-RELATED LIPOPROTEIN-RELATED"/>
    <property type="match status" value="1"/>
</dbReference>
<evidence type="ECO:0000256" key="1">
    <source>
        <dbReference type="SAM" id="MobiDB-lite"/>
    </source>
</evidence>
<organism evidence="4 5">
    <name type="scientific">Thiothrix eikelboomii</name>
    <dbReference type="NCBI Taxonomy" id="92487"/>
    <lineage>
        <taxon>Bacteria</taxon>
        <taxon>Pseudomonadati</taxon>
        <taxon>Pseudomonadota</taxon>
        <taxon>Gammaproteobacteria</taxon>
        <taxon>Thiotrichales</taxon>
        <taxon>Thiotrichaceae</taxon>
        <taxon>Thiothrix</taxon>
    </lineage>
</organism>
<dbReference type="InterPro" id="IPR006860">
    <property type="entry name" value="FecR"/>
</dbReference>
<keyword evidence="2" id="KW-0732">Signal</keyword>
<feature type="signal peptide" evidence="2">
    <location>
        <begin position="1"/>
        <end position="22"/>
    </location>
</feature>
<dbReference type="RefSeq" id="WP_078921684.1">
    <property type="nucleotide sequence ID" value="NZ_FUYB01000004.1"/>
</dbReference>
<dbReference type="EMBL" id="FUYB01000004">
    <property type="protein sequence ID" value="SKA73327.1"/>
    <property type="molecule type" value="Genomic_DNA"/>
</dbReference>
<dbReference type="Pfam" id="PF04773">
    <property type="entry name" value="FecR"/>
    <property type="match status" value="1"/>
</dbReference>
<dbReference type="Proteomes" id="UP000190460">
    <property type="component" value="Unassembled WGS sequence"/>
</dbReference>
<proteinExistence type="predicted"/>
<accession>A0A1T4W7Z9</accession>
<evidence type="ECO:0000313" key="4">
    <source>
        <dbReference type="EMBL" id="SKA73327.1"/>
    </source>
</evidence>
<feature type="chain" id="PRO_5012730228" evidence="2">
    <location>
        <begin position="23"/>
        <end position="473"/>
    </location>
</feature>
<evidence type="ECO:0000259" key="3">
    <source>
        <dbReference type="Pfam" id="PF04773"/>
    </source>
</evidence>
<reference evidence="4 5" key="1">
    <citation type="submission" date="2017-02" db="EMBL/GenBank/DDBJ databases">
        <authorList>
            <person name="Peterson S.W."/>
        </authorList>
    </citation>
    <scope>NUCLEOTIDE SEQUENCE [LARGE SCALE GENOMIC DNA]</scope>
    <source>
        <strain evidence="4 5">ATCC 49788</strain>
    </source>
</reference>
<dbReference type="AlphaFoldDB" id="A0A1T4W7Z9"/>
<evidence type="ECO:0000313" key="5">
    <source>
        <dbReference type="Proteomes" id="UP000190460"/>
    </source>
</evidence>
<feature type="domain" description="FecR protein" evidence="3">
    <location>
        <begin position="61"/>
        <end position="162"/>
    </location>
</feature>
<name>A0A1T4W7Z9_9GAMM</name>
<evidence type="ECO:0000256" key="2">
    <source>
        <dbReference type="SAM" id="SignalP"/>
    </source>
</evidence>
<gene>
    <name evidence="4" type="ORF">SAMN02745130_01205</name>
</gene>
<dbReference type="STRING" id="92487.SAMN02745130_01205"/>
<sequence>MMLTKLNYSLLCLLLSSPLALATSTAHEPLGKTLLAQGSIQAERSGAKQALKRLSPVYRTDVIRSGKDSSAQFRMIDDAYLDLYENSELRLHEYQFKADGQRGSVIMELISGGLRTISGAIGKQNKSDYQLKTPTATIGIRGTFYEVSLTKEGMYLAAWKGGITIKTHSGACNTALGIGQQANFAFVNRQGQCELLTEAPPIFTRKAPKPKANGTALALASDETTDPTRTVSKQEELPPDNSGGNGGTDVGKPLARQAIIIKGQQVVKGSASQNTEGRPLLKVKGEILTTRPQQVQQYSQPLSQFDVQWGRWANYQLVSGKEVPNQQGLMWISYQGTPKAILEQRSGSAHYHHLLASSAHSNLGEVSKLKVGMNIDFNSGKIAQGKISAEVPDHTWQGEFDGQLSAGDLTLNFQQGQLINHANQQTSSVNGSISGDFVGNFGQAIVGGFDMHQTNNPANYINGAFLIQQPDGN</sequence>
<keyword evidence="5" id="KW-1185">Reference proteome</keyword>
<feature type="region of interest" description="Disordered" evidence="1">
    <location>
        <begin position="204"/>
        <end position="251"/>
    </location>
</feature>